<feature type="region of interest" description="Disordered" evidence="7">
    <location>
        <begin position="1"/>
        <end position="22"/>
    </location>
</feature>
<sequence>MSVKERKEAAPPAPAVPAREAARPEVTRRQFLRSGMYGTIGLFAAQALVGAGVMLWPAKVSGFGGRVLVPKKLSELSPDDPPLKVREGKFYLSRLPEGVIALYWKCPHLGCTVPWNESENLFHCPCHGSIYEKTGQNVGGPAPRPMDIMAIEIDGDNIWVDTGKITQRPRHLPEHVTKV</sequence>
<evidence type="ECO:0000313" key="10">
    <source>
        <dbReference type="EMBL" id="BDG62103.1"/>
    </source>
</evidence>
<dbReference type="Pfam" id="PF00355">
    <property type="entry name" value="Rieske"/>
    <property type="match status" value="1"/>
</dbReference>
<dbReference type="InterPro" id="IPR017941">
    <property type="entry name" value="Rieske_2Fe-2S"/>
</dbReference>
<keyword evidence="2" id="KW-0479">Metal-binding</keyword>
<evidence type="ECO:0000256" key="4">
    <source>
        <dbReference type="ARBA" id="ARBA00023014"/>
    </source>
</evidence>
<dbReference type="PROSITE" id="PS51296">
    <property type="entry name" value="RIESKE"/>
    <property type="match status" value="1"/>
</dbReference>
<keyword evidence="5" id="KW-1015">Disulfide bond</keyword>
<dbReference type="AlphaFoldDB" id="A0AA35GA34"/>
<gene>
    <name evidence="10" type="primary">petC</name>
    <name evidence="10" type="ORF">caldi_31930</name>
</gene>
<dbReference type="SUPFAM" id="SSF50022">
    <property type="entry name" value="ISP domain"/>
    <property type="match status" value="1"/>
</dbReference>
<feature type="transmembrane region" description="Helical" evidence="8">
    <location>
        <begin position="36"/>
        <end position="56"/>
    </location>
</feature>
<evidence type="ECO:0000256" key="8">
    <source>
        <dbReference type="SAM" id="Phobius"/>
    </source>
</evidence>
<evidence type="ECO:0000256" key="5">
    <source>
        <dbReference type="ARBA" id="ARBA00023157"/>
    </source>
</evidence>
<dbReference type="EMBL" id="AP025628">
    <property type="protein sequence ID" value="BDG62103.1"/>
    <property type="molecule type" value="Genomic_DNA"/>
</dbReference>
<keyword evidence="8" id="KW-1133">Transmembrane helix</keyword>
<dbReference type="Gene3D" id="2.102.10.10">
    <property type="entry name" value="Rieske [2Fe-2S] iron-sulphur domain"/>
    <property type="match status" value="1"/>
</dbReference>
<dbReference type="GO" id="GO:0016020">
    <property type="term" value="C:membrane"/>
    <property type="evidence" value="ECO:0007669"/>
    <property type="project" value="InterPro"/>
</dbReference>
<keyword evidence="1" id="KW-0001">2Fe-2S</keyword>
<keyword evidence="11" id="KW-1185">Reference proteome</keyword>
<keyword evidence="4" id="KW-0411">Iron-sulfur</keyword>
<evidence type="ECO:0000256" key="7">
    <source>
        <dbReference type="SAM" id="MobiDB-lite"/>
    </source>
</evidence>
<accession>A0AA35GA34</accession>
<dbReference type="InterPro" id="IPR005805">
    <property type="entry name" value="Rieske_Fe-S_prot_C"/>
</dbReference>
<dbReference type="InterPro" id="IPR014349">
    <property type="entry name" value="Rieske_Fe-S_prot"/>
</dbReference>
<evidence type="ECO:0000256" key="2">
    <source>
        <dbReference type="ARBA" id="ARBA00022723"/>
    </source>
</evidence>
<dbReference type="GO" id="GO:0051537">
    <property type="term" value="F:2 iron, 2 sulfur cluster binding"/>
    <property type="evidence" value="ECO:0007669"/>
    <property type="project" value="UniProtKB-KW"/>
</dbReference>
<feature type="domain" description="Rieske" evidence="9">
    <location>
        <begin position="68"/>
        <end position="160"/>
    </location>
</feature>
<evidence type="ECO:0000256" key="6">
    <source>
        <dbReference type="ARBA" id="ARBA00034078"/>
    </source>
</evidence>
<evidence type="ECO:0000313" key="11">
    <source>
        <dbReference type="Proteomes" id="UP001163687"/>
    </source>
</evidence>
<comment type="cofactor">
    <cofactor evidence="6">
        <name>[2Fe-2S] cluster</name>
        <dbReference type="ChEBI" id="CHEBI:190135"/>
    </cofactor>
</comment>
<organism evidence="10 11">
    <name type="scientific">Caldinitratiruptor microaerophilus</name>
    <dbReference type="NCBI Taxonomy" id="671077"/>
    <lineage>
        <taxon>Bacteria</taxon>
        <taxon>Bacillati</taxon>
        <taxon>Bacillota</taxon>
        <taxon>Clostridia</taxon>
        <taxon>Eubacteriales</taxon>
        <taxon>Symbiobacteriaceae</taxon>
        <taxon>Caldinitratiruptor</taxon>
    </lineage>
</organism>
<evidence type="ECO:0000256" key="3">
    <source>
        <dbReference type="ARBA" id="ARBA00023004"/>
    </source>
</evidence>
<proteinExistence type="predicted"/>
<dbReference type="GO" id="GO:0016705">
    <property type="term" value="F:oxidoreductase activity, acting on paired donors, with incorporation or reduction of molecular oxygen"/>
    <property type="evidence" value="ECO:0007669"/>
    <property type="project" value="UniProtKB-ARBA"/>
</dbReference>
<dbReference type="InterPro" id="IPR036922">
    <property type="entry name" value="Rieske_2Fe-2S_sf"/>
</dbReference>
<dbReference type="GO" id="GO:0046872">
    <property type="term" value="F:metal ion binding"/>
    <property type="evidence" value="ECO:0007669"/>
    <property type="project" value="UniProtKB-KW"/>
</dbReference>
<protein>
    <submittedName>
        <fullName evidence="10">Cytochrome b6-f complex iron-sulfur subunit</fullName>
    </submittedName>
</protein>
<keyword evidence="8" id="KW-0812">Transmembrane</keyword>
<name>A0AA35GA34_9FIRM</name>
<evidence type="ECO:0000259" key="9">
    <source>
        <dbReference type="PROSITE" id="PS51296"/>
    </source>
</evidence>
<keyword evidence="3" id="KW-0408">Iron</keyword>
<evidence type="ECO:0000256" key="1">
    <source>
        <dbReference type="ARBA" id="ARBA00022714"/>
    </source>
</evidence>
<reference evidence="10" key="1">
    <citation type="submission" date="2022-03" db="EMBL/GenBank/DDBJ databases">
        <title>Complete genome sequence of Caldinitratiruptor microaerophilus.</title>
        <authorList>
            <person name="Mukaiyama R."/>
            <person name="Nishiyama T."/>
            <person name="Ueda K."/>
        </authorList>
    </citation>
    <scope>NUCLEOTIDE SEQUENCE</scope>
    <source>
        <strain evidence="10">JCM 16183</strain>
    </source>
</reference>
<dbReference type="Proteomes" id="UP001163687">
    <property type="component" value="Chromosome"/>
</dbReference>
<dbReference type="GO" id="GO:0004497">
    <property type="term" value="F:monooxygenase activity"/>
    <property type="evidence" value="ECO:0007669"/>
    <property type="project" value="UniProtKB-ARBA"/>
</dbReference>
<dbReference type="PRINTS" id="PR00162">
    <property type="entry name" value="RIESKE"/>
</dbReference>
<dbReference type="KEGG" id="cmic:caldi_31930"/>
<keyword evidence="8" id="KW-0472">Membrane</keyword>
<dbReference type="PANTHER" id="PTHR10134">
    <property type="entry name" value="CYTOCHROME B-C1 COMPLEX SUBUNIT RIESKE, MITOCHONDRIAL"/>
    <property type="match status" value="1"/>
</dbReference>